<dbReference type="EMBL" id="CP001867">
    <property type="protein sequence ID" value="ADB73926.1"/>
    <property type="molecule type" value="Genomic_DNA"/>
</dbReference>
<evidence type="ECO:0000313" key="2">
    <source>
        <dbReference type="Proteomes" id="UP000001382"/>
    </source>
</evidence>
<evidence type="ECO:0000313" key="1">
    <source>
        <dbReference type="EMBL" id="ADB73926.1"/>
    </source>
</evidence>
<dbReference type="Proteomes" id="UP000001382">
    <property type="component" value="Chromosome"/>
</dbReference>
<dbReference type="KEGG" id="gob:Gobs_1174"/>
<dbReference type="STRING" id="526225.Gobs_1174"/>
<protein>
    <submittedName>
        <fullName evidence="1">Uncharacterized protein</fullName>
    </submittedName>
</protein>
<dbReference type="RefSeq" id="WP_012947367.1">
    <property type="nucleotide sequence ID" value="NC_013757.1"/>
</dbReference>
<dbReference type="HOGENOM" id="CLU_3061953_0_0_11"/>
<reference evidence="2" key="2">
    <citation type="submission" date="2010-01" db="EMBL/GenBank/DDBJ databases">
        <title>The complete genome of Geodermatophilus obscurus DSM 43160.</title>
        <authorList>
            <consortium name="US DOE Joint Genome Institute (JGI-PGF)"/>
            <person name="Lucas S."/>
            <person name="Copeland A."/>
            <person name="Lapidus A."/>
            <person name="Glavina del Rio T."/>
            <person name="Dalin E."/>
            <person name="Tice H."/>
            <person name="Bruce D."/>
            <person name="Goodwin L."/>
            <person name="Pitluck S."/>
            <person name="Kyrpides N."/>
            <person name="Mavromatis K."/>
            <person name="Ivanova N."/>
            <person name="Munk A.C."/>
            <person name="Brettin T."/>
            <person name="Detter J.C."/>
            <person name="Han C."/>
            <person name="Larimer F."/>
            <person name="Land M."/>
            <person name="Hauser L."/>
            <person name="Markowitz V."/>
            <person name="Cheng J.-F."/>
            <person name="Hugenholtz P."/>
            <person name="Woyke T."/>
            <person name="Wu D."/>
            <person name="Jando M."/>
            <person name="Schneider S."/>
            <person name="Klenk H.-P."/>
            <person name="Eisen J.A."/>
        </authorList>
    </citation>
    <scope>NUCLEOTIDE SEQUENCE [LARGE SCALE GENOMIC DNA]</scope>
    <source>
        <strain evidence="2">ATCC 25078 / DSM 43160 / JCM 3152 / KCC A-0152 / KCTC 9177 / NBRC 13315 / NRRL B-3577 / G-20</strain>
    </source>
</reference>
<accession>D2SAJ7</accession>
<keyword evidence="2" id="KW-1185">Reference proteome</keyword>
<gene>
    <name evidence="1" type="ordered locus">Gobs_1174</name>
</gene>
<dbReference type="AlphaFoldDB" id="D2SAJ7"/>
<sequence length="53" mass="6040">MSGLGEVDSDDLIYHMPPFPELDKVRLRNYITGFHRAFPTPPSAWMNWSSTGT</sequence>
<reference evidence="1 2" key="1">
    <citation type="journal article" date="2010" name="Stand. Genomic Sci.">
        <title>Complete genome sequence of Geodermatophilus obscurus type strain (G-20).</title>
        <authorList>
            <person name="Ivanova N."/>
            <person name="Sikorski J."/>
            <person name="Jando M."/>
            <person name="Munk C."/>
            <person name="Lapidus A."/>
            <person name="Glavina Del Rio T."/>
            <person name="Copeland A."/>
            <person name="Tice H."/>
            <person name="Cheng J.-F."/>
            <person name="Lucas S."/>
            <person name="Chen F."/>
            <person name="Nolan M."/>
            <person name="Bruce D."/>
            <person name="Goodwin L."/>
            <person name="Pitluck S."/>
            <person name="Mavromatis K."/>
            <person name="Mikhailova N."/>
            <person name="Pati A."/>
            <person name="Chen A."/>
            <person name="Palaniappan K."/>
            <person name="Land M."/>
            <person name="Hauser L."/>
            <person name="Chang Y.-J."/>
            <person name="Jeffries C.D."/>
            <person name="Meincke L."/>
            <person name="Brettin T."/>
            <person name="Detter J.C."/>
            <person name="Detter J.C."/>
            <person name="Rohde M."/>
            <person name="Goeker M."/>
            <person name="Bristow J."/>
            <person name="Eisen J.A."/>
            <person name="Markowitz V."/>
            <person name="Hugenholtz P."/>
            <person name="Kyrpides N.C."/>
            <person name="Klenk H.-P."/>
        </authorList>
    </citation>
    <scope>NUCLEOTIDE SEQUENCE [LARGE SCALE GENOMIC DNA]</scope>
    <source>
        <strain evidence="2">ATCC 25078 / DSM 43160 / JCM 3152 / KCC A-0152 / KCTC 9177 / NBRC 13315 / NRRL B-3577 / G-20</strain>
    </source>
</reference>
<proteinExistence type="predicted"/>
<name>D2SAJ7_GEOOG</name>
<organism evidence="1 2">
    <name type="scientific">Geodermatophilus obscurus (strain ATCC 25078 / DSM 43160 / JCM 3152 / CCUG 61914 / KCC A-0152 / KCTC 9177 / NBRC 13315 / NRRL B-3577 / G-20)</name>
    <dbReference type="NCBI Taxonomy" id="526225"/>
    <lineage>
        <taxon>Bacteria</taxon>
        <taxon>Bacillati</taxon>
        <taxon>Actinomycetota</taxon>
        <taxon>Actinomycetes</taxon>
        <taxon>Geodermatophilales</taxon>
        <taxon>Geodermatophilaceae</taxon>
        <taxon>Geodermatophilus</taxon>
    </lineage>
</organism>